<dbReference type="STRING" id="180498.A0A067JX63"/>
<dbReference type="PANTHER" id="PTHR34371">
    <property type="entry name" value="OS01G0551000 PROTEIN"/>
    <property type="match status" value="1"/>
</dbReference>
<evidence type="ECO:0000313" key="1">
    <source>
        <dbReference type="EMBL" id="KDP28472.1"/>
    </source>
</evidence>
<dbReference type="PANTHER" id="PTHR34371:SF2">
    <property type="entry name" value="DUF688 FAMILY PROTEIN"/>
    <property type="match status" value="1"/>
</dbReference>
<name>A0A067JX63_JATCU</name>
<dbReference type="AlphaFoldDB" id="A0A067JX63"/>
<organism evidence="1 2">
    <name type="scientific">Jatropha curcas</name>
    <name type="common">Barbados nut</name>
    <dbReference type="NCBI Taxonomy" id="180498"/>
    <lineage>
        <taxon>Eukaryota</taxon>
        <taxon>Viridiplantae</taxon>
        <taxon>Streptophyta</taxon>
        <taxon>Embryophyta</taxon>
        <taxon>Tracheophyta</taxon>
        <taxon>Spermatophyta</taxon>
        <taxon>Magnoliopsida</taxon>
        <taxon>eudicotyledons</taxon>
        <taxon>Gunneridae</taxon>
        <taxon>Pentapetalae</taxon>
        <taxon>rosids</taxon>
        <taxon>fabids</taxon>
        <taxon>Malpighiales</taxon>
        <taxon>Euphorbiaceae</taxon>
        <taxon>Crotonoideae</taxon>
        <taxon>Jatropheae</taxon>
        <taxon>Jatropha</taxon>
    </lineage>
</organism>
<accession>A0A067JX63</accession>
<evidence type="ECO:0000313" key="2">
    <source>
        <dbReference type="Proteomes" id="UP000027138"/>
    </source>
</evidence>
<dbReference type="EMBL" id="KK914782">
    <property type="protein sequence ID" value="KDP28472.1"/>
    <property type="molecule type" value="Genomic_DNA"/>
</dbReference>
<dbReference type="KEGG" id="jcu:105642832"/>
<keyword evidence="2" id="KW-1185">Reference proteome</keyword>
<protein>
    <submittedName>
        <fullName evidence="1">Uncharacterized protein</fullName>
    </submittedName>
</protein>
<gene>
    <name evidence="1" type="ORF">JCGZ_14243</name>
</gene>
<sequence>MGSEAEPEAISTPKLALFWNPQAHGCYMRSPQRSGTTTPPLYASAAVPFRWEEEPGKPRSSTALSNPIDFGPKCLELPPRLFLLDGNNVSKLSLPTTVLEEPYMGKPRFQSSSFRMIRKECYGSFRRSFSPERRQLSTMVLSKRGINDSKRFLGSWRWGRRAFTGTRENVGGASYVFPSSMDREEIYFGQEEDEEEEENKSCKNNVTITRIRRSGSISSRARSHFWAAIYEGLKQVVPWRSKKLKDGFAI</sequence>
<proteinExistence type="predicted"/>
<dbReference type="OrthoDB" id="1934555at2759"/>
<dbReference type="Proteomes" id="UP000027138">
    <property type="component" value="Unassembled WGS sequence"/>
</dbReference>
<reference evidence="1 2" key="1">
    <citation type="journal article" date="2014" name="PLoS ONE">
        <title>Global Analysis of Gene Expression Profiles in Physic Nut (Jatropha curcas L.) Seedlings Exposed to Salt Stress.</title>
        <authorList>
            <person name="Zhang L."/>
            <person name="Zhang C."/>
            <person name="Wu P."/>
            <person name="Chen Y."/>
            <person name="Li M."/>
            <person name="Jiang H."/>
            <person name="Wu G."/>
        </authorList>
    </citation>
    <scope>NUCLEOTIDE SEQUENCE [LARGE SCALE GENOMIC DNA]</scope>
    <source>
        <strain evidence="2">cv. GZQX0401</strain>
        <tissue evidence="1">Young leaves</tissue>
    </source>
</reference>